<accession>A0A1Y0Z8L9</accession>
<evidence type="ECO:0000313" key="4">
    <source>
        <dbReference type="Proteomes" id="UP000061432"/>
    </source>
</evidence>
<reference evidence="3 4" key="1">
    <citation type="journal article" date="2015" name="Genome Announc.">
        <title>Complete Genome Sequence of Methylobacterium aquaticum Strain 22A, Isolated from Racomitrium japonicum Moss.</title>
        <authorList>
            <person name="Tani A."/>
            <person name="Ogura Y."/>
            <person name="Hayashi T."/>
            <person name="Kimbara K."/>
        </authorList>
    </citation>
    <scope>NUCLEOTIDE SEQUENCE [LARGE SCALE GENOMIC DNA]</scope>
    <source>
        <strain evidence="3 4">MA-22A</strain>
    </source>
</reference>
<dbReference type="AlphaFoldDB" id="A0A1Y0Z8L9"/>
<dbReference type="STRING" id="270351.Maq22A_c27710"/>
<proteinExistence type="predicted"/>
<reference evidence="4" key="2">
    <citation type="submission" date="2015-01" db="EMBL/GenBank/DDBJ databases">
        <title>Complete genome sequence of Methylobacterium aquaticum strain 22A.</title>
        <authorList>
            <person name="Tani A."/>
            <person name="Ogura Y."/>
            <person name="Hayashi T."/>
        </authorList>
    </citation>
    <scope>NUCLEOTIDE SEQUENCE [LARGE SCALE GENOMIC DNA]</scope>
    <source>
        <strain evidence="4">MA-22A</strain>
    </source>
</reference>
<evidence type="ECO:0000256" key="1">
    <source>
        <dbReference type="SAM" id="MobiDB-lite"/>
    </source>
</evidence>
<evidence type="ECO:0000313" key="3">
    <source>
        <dbReference type="EMBL" id="BAR47048.1"/>
    </source>
</evidence>
<dbReference type="Pfam" id="PF13340">
    <property type="entry name" value="DUF4096"/>
    <property type="match status" value="1"/>
</dbReference>
<organism evidence="3 4">
    <name type="scientific">Methylobacterium aquaticum</name>
    <dbReference type="NCBI Taxonomy" id="270351"/>
    <lineage>
        <taxon>Bacteria</taxon>
        <taxon>Pseudomonadati</taxon>
        <taxon>Pseudomonadota</taxon>
        <taxon>Alphaproteobacteria</taxon>
        <taxon>Hyphomicrobiales</taxon>
        <taxon>Methylobacteriaceae</taxon>
        <taxon>Methylobacterium</taxon>
    </lineage>
</organism>
<feature type="domain" description="Insertion element IS402-like" evidence="2">
    <location>
        <begin position="2"/>
        <end position="45"/>
    </location>
</feature>
<dbReference type="Proteomes" id="UP000061432">
    <property type="component" value="Chromosome"/>
</dbReference>
<protein>
    <submittedName>
        <fullName evidence="3">Transposase IS4 family protein</fullName>
    </submittedName>
</protein>
<dbReference type="InterPro" id="IPR025161">
    <property type="entry name" value="IS402-like_dom"/>
</dbReference>
<dbReference type="KEGG" id="maqu:Maq22A_c27710"/>
<evidence type="ECO:0000259" key="2">
    <source>
        <dbReference type="Pfam" id="PF13340"/>
    </source>
</evidence>
<sequence>MLAPLLPAPARTGRSWLWSQRAVLDGILYVLRTGCAWRDLPRLPPGAPCTAGSCAGPKQACSSGWLMP</sequence>
<dbReference type="EMBL" id="AP014704">
    <property type="protein sequence ID" value="BAR47048.1"/>
    <property type="molecule type" value="Genomic_DNA"/>
</dbReference>
<feature type="region of interest" description="Disordered" evidence="1">
    <location>
        <begin position="49"/>
        <end position="68"/>
    </location>
</feature>
<gene>
    <name evidence="3" type="ORF">Maq22A_c27710</name>
</gene>
<name>A0A1Y0Z8L9_9HYPH</name>